<keyword evidence="1" id="KW-0812">Transmembrane</keyword>
<dbReference type="InterPro" id="IPR012538">
    <property type="entry name" value="Cyt_c_oxidase_su2a"/>
</dbReference>
<sequence length="47" mass="5035">MKAQKAEESIGKEEKGPSLKGTLISVSALGIFIVLSWLGAFLLFIGR</sequence>
<dbReference type="Pfam" id="PF08113">
    <property type="entry name" value="CoxIIa"/>
    <property type="match status" value="1"/>
</dbReference>
<evidence type="ECO:0000313" key="2">
    <source>
        <dbReference type="EMBL" id="MFC2948990.1"/>
    </source>
</evidence>
<protein>
    <submittedName>
        <fullName evidence="2">Cytochrome c oxidase subunit 2A</fullName>
    </submittedName>
</protein>
<evidence type="ECO:0000256" key="1">
    <source>
        <dbReference type="SAM" id="Phobius"/>
    </source>
</evidence>
<name>A0ABV7A7W5_9BACI</name>
<dbReference type="Proteomes" id="UP001595387">
    <property type="component" value="Unassembled WGS sequence"/>
</dbReference>
<accession>A0ABV7A7W5</accession>
<feature type="transmembrane region" description="Helical" evidence="1">
    <location>
        <begin position="21"/>
        <end position="45"/>
    </location>
</feature>
<dbReference type="EMBL" id="JBHRRZ010000017">
    <property type="protein sequence ID" value="MFC2948990.1"/>
    <property type="molecule type" value="Genomic_DNA"/>
</dbReference>
<proteinExistence type="predicted"/>
<comment type="caution">
    <text evidence="2">The sequence shown here is derived from an EMBL/GenBank/DDBJ whole genome shotgun (WGS) entry which is preliminary data.</text>
</comment>
<keyword evidence="1" id="KW-0472">Membrane</keyword>
<evidence type="ECO:0000313" key="3">
    <source>
        <dbReference type="Proteomes" id="UP001595387"/>
    </source>
</evidence>
<organism evidence="2 3">
    <name type="scientific">Virgibacillus sediminis</name>
    <dbReference type="NCBI Taxonomy" id="202260"/>
    <lineage>
        <taxon>Bacteria</taxon>
        <taxon>Bacillati</taxon>
        <taxon>Bacillota</taxon>
        <taxon>Bacilli</taxon>
        <taxon>Bacillales</taxon>
        <taxon>Bacillaceae</taxon>
        <taxon>Virgibacillus</taxon>
    </lineage>
</organism>
<keyword evidence="1" id="KW-1133">Transmembrane helix</keyword>
<dbReference type="RefSeq" id="WP_390306596.1">
    <property type="nucleotide sequence ID" value="NZ_JBHRRZ010000017.1"/>
</dbReference>
<reference evidence="3" key="1">
    <citation type="journal article" date="2019" name="Int. J. Syst. Evol. Microbiol.">
        <title>The Global Catalogue of Microorganisms (GCM) 10K type strain sequencing project: providing services to taxonomists for standard genome sequencing and annotation.</title>
        <authorList>
            <consortium name="The Broad Institute Genomics Platform"/>
            <consortium name="The Broad Institute Genome Sequencing Center for Infectious Disease"/>
            <person name="Wu L."/>
            <person name="Ma J."/>
        </authorList>
    </citation>
    <scope>NUCLEOTIDE SEQUENCE [LARGE SCALE GENOMIC DNA]</scope>
    <source>
        <strain evidence="3">KCTC 13193</strain>
    </source>
</reference>
<keyword evidence="3" id="KW-1185">Reference proteome</keyword>
<gene>
    <name evidence="2" type="ORF">ACFODW_11650</name>
</gene>